<proteinExistence type="inferred from homology"/>
<keyword evidence="1" id="KW-0378">Hydrolase</keyword>
<dbReference type="EMBL" id="VOLT01000015">
    <property type="protein sequence ID" value="TWX64164.1"/>
    <property type="molecule type" value="Genomic_DNA"/>
</dbReference>
<dbReference type="EC" id="3.1.3.2" evidence="1"/>
<dbReference type="InterPro" id="IPR000326">
    <property type="entry name" value="PAP2/HPO"/>
</dbReference>
<dbReference type="GO" id="GO:0030288">
    <property type="term" value="C:outer membrane-bounded periplasmic space"/>
    <property type="evidence" value="ECO:0007669"/>
    <property type="project" value="InterPro"/>
</dbReference>
<reference evidence="3 4" key="1">
    <citation type="submission" date="2019-07" db="EMBL/GenBank/DDBJ databases">
        <title>Genomes of sea-ice associated Colwellia species.</title>
        <authorList>
            <person name="Bowman J.P."/>
        </authorList>
    </citation>
    <scope>NUCLEOTIDE SEQUENCE [LARGE SCALE GENOMIC DNA]</scope>
    <source>
        <strain evidence="3 4">ACAM 459</strain>
    </source>
</reference>
<dbReference type="InterPro" id="IPR036938">
    <property type="entry name" value="PAP2/HPO_sf"/>
</dbReference>
<organism evidence="3 4">
    <name type="scientific">Colwellia demingiae</name>
    <dbReference type="NCBI Taxonomy" id="89401"/>
    <lineage>
        <taxon>Bacteria</taxon>
        <taxon>Pseudomonadati</taxon>
        <taxon>Pseudomonadota</taxon>
        <taxon>Gammaproteobacteria</taxon>
        <taxon>Alteromonadales</taxon>
        <taxon>Colwelliaceae</taxon>
        <taxon>Colwellia</taxon>
    </lineage>
</organism>
<dbReference type="GO" id="GO:0003993">
    <property type="term" value="F:acid phosphatase activity"/>
    <property type="evidence" value="ECO:0007669"/>
    <property type="project" value="UniProtKB-EC"/>
</dbReference>
<evidence type="ECO:0000313" key="3">
    <source>
        <dbReference type="EMBL" id="TWX64164.1"/>
    </source>
</evidence>
<dbReference type="SUPFAM" id="SSF48317">
    <property type="entry name" value="Acid phosphatase/Vanadium-dependent haloperoxidase"/>
    <property type="match status" value="1"/>
</dbReference>
<dbReference type="AlphaFoldDB" id="A0A5C6Q5F7"/>
<protein>
    <recommendedName>
        <fullName evidence="1">Acid phosphatase</fullName>
        <ecNumber evidence="1">3.1.3.2</ecNumber>
    </recommendedName>
</protein>
<dbReference type="CDD" id="cd03397">
    <property type="entry name" value="PAP2_acid_phosphatase"/>
    <property type="match status" value="1"/>
</dbReference>
<feature type="domain" description="Phosphatidic acid phosphatase type 2/haloperoxidase" evidence="2">
    <location>
        <begin position="106"/>
        <end position="220"/>
    </location>
</feature>
<evidence type="ECO:0000256" key="1">
    <source>
        <dbReference type="PIRNR" id="PIRNR000897"/>
    </source>
</evidence>
<dbReference type="PRINTS" id="PR00483">
    <property type="entry name" value="BACPHPHTASE"/>
</dbReference>
<dbReference type="SMART" id="SM00014">
    <property type="entry name" value="acidPPc"/>
    <property type="match status" value="1"/>
</dbReference>
<evidence type="ECO:0000259" key="2">
    <source>
        <dbReference type="SMART" id="SM00014"/>
    </source>
</evidence>
<dbReference type="OrthoDB" id="9780507at2"/>
<comment type="catalytic activity">
    <reaction evidence="1">
        <text>a phosphate monoester + H2O = an alcohol + phosphate</text>
        <dbReference type="Rhea" id="RHEA:15017"/>
        <dbReference type="ChEBI" id="CHEBI:15377"/>
        <dbReference type="ChEBI" id="CHEBI:30879"/>
        <dbReference type="ChEBI" id="CHEBI:43474"/>
        <dbReference type="ChEBI" id="CHEBI:67140"/>
        <dbReference type="EC" id="3.1.3.2"/>
    </reaction>
</comment>
<name>A0A5C6Q5F7_9GAMM</name>
<gene>
    <name evidence="3" type="ORF">ESZ36_20955</name>
</gene>
<dbReference type="Gene3D" id="1.20.144.10">
    <property type="entry name" value="Phosphatidic acid phosphatase type 2/haloperoxidase"/>
    <property type="match status" value="1"/>
</dbReference>
<evidence type="ECO:0000313" key="4">
    <source>
        <dbReference type="Proteomes" id="UP000321822"/>
    </source>
</evidence>
<dbReference type="InterPro" id="IPR001011">
    <property type="entry name" value="Acid_Pase_classA_bac"/>
</dbReference>
<comment type="caution">
    <text evidence="3">The sequence shown here is derived from an EMBL/GenBank/DDBJ whole genome shotgun (WGS) entry which is preliminary data.</text>
</comment>
<dbReference type="Proteomes" id="UP000321822">
    <property type="component" value="Unassembled WGS sequence"/>
</dbReference>
<keyword evidence="4" id="KW-1185">Reference proteome</keyword>
<comment type="similarity">
    <text evidence="1">Belongs to the class A bacterial acid phosphatase family.</text>
</comment>
<sequence>MLSSFLLFGGCTSNQSQPLEPVAELIPGILIGYLPHDVIPDGIALLPTAPIAGNAEDKRLNTEVIANQEGFRWELATSDDNLEFPVAASMFSCAIDAKISKEETPQLYRLLRRSATDAGLSTYAAKKYYQKKRPFMINEAPTCVPAKEAHLRTSGSYPSGHAAIGWLWGQIFSEITPEYSDKALARGWAVGESRLFCNVHWQSDVEAGRTMGAAAFARLHANTEFTSAMAAAKLEIASVRAKGLKSSRDCNAETNALSLNADSEKL</sequence>
<dbReference type="PIRSF" id="PIRSF000897">
    <property type="entry name" value="Acid_Ptase_ClsA"/>
    <property type="match status" value="1"/>
</dbReference>
<accession>A0A5C6Q5F7</accession>
<dbReference type="Pfam" id="PF01569">
    <property type="entry name" value="PAP2"/>
    <property type="match status" value="1"/>
</dbReference>